<dbReference type="AlphaFoldDB" id="A0A7J6W7G7"/>
<name>A0A7J6W7G7_THATH</name>
<feature type="region of interest" description="Disordered" evidence="1">
    <location>
        <begin position="22"/>
        <end position="73"/>
    </location>
</feature>
<reference evidence="2 3" key="1">
    <citation type="submission" date="2020-06" db="EMBL/GenBank/DDBJ databases">
        <title>Transcriptomic and genomic resources for Thalictrum thalictroides and T. hernandezii: Facilitating candidate gene discovery in an emerging model plant lineage.</title>
        <authorList>
            <person name="Arias T."/>
            <person name="Riano-Pachon D.M."/>
            <person name="Di Stilio V.S."/>
        </authorList>
    </citation>
    <scope>NUCLEOTIDE SEQUENCE [LARGE SCALE GENOMIC DNA]</scope>
    <source>
        <strain evidence="3">cv. WT478/WT964</strain>
        <tissue evidence="2">Leaves</tissue>
    </source>
</reference>
<organism evidence="2 3">
    <name type="scientific">Thalictrum thalictroides</name>
    <name type="common">Rue-anemone</name>
    <name type="synonym">Anemone thalictroides</name>
    <dbReference type="NCBI Taxonomy" id="46969"/>
    <lineage>
        <taxon>Eukaryota</taxon>
        <taxon>Viridiplantae</taxon>
        <taxon>Streptophyta</taxon>
        <taxon>Embryophyta</taxon>
        <taxon>Tracheophyta</taxon>
        <taxon>Spermatophyta</taxon>
        <taxon>Magnoliopsida</taxon>
        <taxon>Ranunculales</taxon>
        <taxon>Ranunculaceae</taxon>
        <taxon>Thalictroideae</taxon>
        <taxon>Thalictrum</taxon>
    </lineage>
</organism>
<accession>A0A7J6W7G7</accession>
<evidence type="ECO:0000313" key="2">
    <source>
        <dbReference type="EMBL" id="KAF5192857.1"/>
    </source>
</evidence>
<gene>
    <name evidence="2" type="ORF">FRX31_017558</name>
</gene>
<feature type="compositionally biased region" description="Basic and acidic residues" evidence="1">
    <location>
        <begin position="40"/>
        <end position="52"/>
    </location>
</feature>
<dbReference type="EMBL" id="JABWDY010020842">
    <property type="protein sequence ID" value="KAF5192857.1"/>
    <property type="molecule type" value="Genomic_DNA"/>
</dbReference>
<dbReference type="Proteomes" id="UP000554482">
    <property type="component" value="Unassembled WGS sequence"/>
</dbReference>
<comment type="caution">
    <text evidence="2">The sequence shown here is derived from an EMBL/GenBank/DDBJ whole genome shotgun (WGS) entry which is preliminary data.</text>
</comment>
<sequence length="147" mass="16977">MDLAHMVGVPIRRTRSVKAVVEESQELRDDRQQNGRKWRNRDQDIEENDARSAESVTAGRKNRRQTVASSFQTPVEKRVRTEVSSDAVRGKKKEAVVVNLQKFQWKGWSTHLDQVTAVKIVEEVHELIHDVCAVLSMHLSFLHYRSC</sequence>
<evidence type="ECO:0000313" key="3">
    <source>
        <dbReference type="Proteomes" id="UP000554482"/>
    </source>
</evidence>
<keyword evidence="3" id="KW-1185">Reference proteome</keyword>
<protein>
    <submittedName>
        <fullName evidence="2">Uncharacterized protein</fullName>
    </submittedName>
</protein>
<proteinExistence type="predicted"/>
<evidence type="ECO:0000256" key="1">
    <source>
        <dbReference type="SAM" id="MobiDB-lite"/>
    </source>
</evidence>